<feature type="binding site" evidence="7">
    <location>
        <position position="283"/>
    </location>
    <ligand>
        <name>FAD</name>
        <dbReference type="ChEBI" id="CHEBI:57692"/>
    </ligand>
</feature>
<evidence type="ECO:0000256" key="5">
    <source>
        <dbReference type="ARBA" id="ARBA00023002"/>
    </source>
</evidence>
<dbReference type="GO" id="GO:0050660">
    <property type="term" value="F:flavin adenine dinucleotide binding"/>
    <property type="evidence" value="ECO:0007669"/>
    <property type="project" value="InterPro"/>
</dbReference>
<dbReference type="InterPro" id="IPR000172">
    <property type="entry name" value="GMC_OxRdtase_N"/>
</dbReference>
<keyword evidence="5" id="KW-0560">Oxidoreductase</keyword>
<dbReference type="Gene3D" id="3.30.560.10">
    <property type="entry name" value="Glucose Oxidase, domain 3"/>
    <property type="match status" value="1"/>
</dbReference>
<evidence type="ECO:0000256" key="4">
    <source>
        <dbReference type="ARBA" id="ARBA00022827"/>
    </source>
</evidence>
<evidence type="ECO:0000259" key="11">
    <source>
        <dbReference type="Pfam" id="PF05199"/>
    </source>
</evidence>
<comment type="cofactor">
    <cofactor evidence="1 7">
        <name>FAD</name>
        <dbReference type="ChEBI" id="CHEBI:57692"/>
    </cofactor>
</comment>
<evidence type="ECO:0000256" key="6">
    <source>
        <dbReference type="PIRSR" id="PIRSR000137-1"/>
    </source>
</evidence>
<dbReference type="Gene3D" id="3.50.50.60">
    <property type="entry name" value="FAD/NAD(P)-binding domain"/>
    <property type="match status" value="1"/>
</dbReference>
<name>A0AAW0AQX5_9AGAR</name>
<dbReference type="PANTHER" id="PTHR11552:SF218">
    <property type="entry name" value="GLUCOSE-METHANOL-CHOLINE OXIDOREDUCTASE N-TERMINAL DOMAIN-CONTAINING PROTEIN"/>
    <property type="match status" value="1"/>
</dbReference>
<keyword evidence="13" id="KW-1185">Reference proteome</keyword>
<feature type="chain" id="PRO_5044012915" description="GMC oxidoreductase" evidence="9">
    <location>
        <begin position="19"/>
        <end position="704"/>
    </location>
</feature>
<dbReference type="Pfam" id="PF00732">
    <property type="entry name" value="GMC_oxred_N"/>
    <property type="match status" value="1"/>
</dbReference>
<sequence length="704" mass="74114">MWPALLATFLLLSHFSAGSRIPESHLHKRSLQTRNLITDGSIKESYDFVIVGGGLAGLVLASRLSEDSNTTVLVLEAGLSGDEVATQINEPANTYYNSVVGTEYDWSYTTAKQSGLGDRTTSWPRGKVLGGSSAINGMYLTRPSEIEVNAWQSIASDGGNTANSWGWDAFYAAMKKTETFDAPSDDIAKEAGIQYDKSSHGTQGPIHWGYPGYTFPIVGSWTESLANIGIGTNDDAAGGQNWGGYIAGSSINTANWTRSYSRSGYIDPLPPRSNLDILPSATVTKIVFDTSNASNLTATEVQYASSAQDQAKSVKVKKEVLLAGGTIGSAQVLMISGVGPQDILQSAGVTVLNSLPGVGQHLQDHLSTGLVYETPESTSTAGAMRAAGGDFVNSALFLSYINSATAYVNLTGLLGPDGASSVISAAKQARDASVKNIPSQDSGVLDGYKAIYDVTTDKFFSSEVGQIELLLSITGGGIMIQAAIQHPLSQGHIYITSPSMFDKPVIDPGYLTHDVDVTIMREGLKMARRLGQAAPISGFLGKETSPGDGVNSDDEWNTWLKGAVGTEYHPTGSCAMLPKAQGGVVNAKLQVYGLANVRVADASVYPFEFSSHVGLRVLRPLFCNSPIAQLGAPTYALAEQAAALIRAHYNGVEETSISSSSNSSGSNGSNSSNGSNRSSSDATRRASSQLLYCLIAFIAGLVAL</sequence>
<dbReference type="Proteomes" id="UP001383192">
    <property type="component" value="Unassembled WGS sequence"/>
</dbReference>
<evidence type="ECO:0000256" key="7">
    <source>
        <dbReference type="PIRSR" id="PIRSR000137-2"/>
    </source>
</evidence>
<dbReference type="PANTHER" id="PTHR11552">
    <property type="entry name" value="GLUCOSE-METHANOL-CHOLINE GMC OXIDOREDUCTASE"/>
    <property type="match status" value="1"/>
</dbReference>
<dbReference type="Gene3D" id="4.10.450.10">
    <property type="entry name" value="Glucose Oxidase, domain 2"/>
    <property type="match status" value="1"/>
</dbReference>
<evidence type="ECO:0000313" key="13">
    <source>
        <dbReference type="Proteomes" id="UP001383192"/>
    </source>
</evidence>
<evidence type="ECO:0000313" key="12">
    <source>
        <dbReference type="EMBL" id="KAK7015521.1"/>
    </source>
</evidence>
<feature type="binding site" evidence="7">
    <location>
        <position position="128"/>
    </location>
    <ligand>
        <name>FAD</name>
        <dbReference type="ChEBI" id="CHEBI:57692"/>
    </ligand>
</feature>
<evidence type="ECO:0000259" key="10">
    <source>
        <dbReference type="Pfam" id="PF00732"/>
    </source>
</evidence>
<dbReference type="InterPro" id="IPR036188">
    <property type="entry name" value="FAD/NAD-bd_sf"/>
</dbReference>
<dbReference type="PIRSF" id="PIRSF000137">
    <property type="entry name" value="Alcohol_oxidase"/>
    <property type="match status" value="1"/>
</dbReference>
<feature type="region of interest" description="Disordered" evidence="8">
    <location>
        <begin position="656"/>
        <end position="681"/>
    </location>
</feature>
<dbReference type="InterPro" id="IPR027424">
    <property type="entry name" value="Glucose_Oxidase_domain_2"/>
</dbReference>
<organism evidence="12 13">
    <name type="scientific">Paramarasmius palmivorus</name>
    <dbReference type="NCBI Taxonomy" id="297713"/>
    <lineage>
        <taxon>Eukaryota</taxon>
        <taxon>Fungi</taxon>
        <taxon>Dikarya</taxon>
        <taxon>Basidiomycota</taxon>
        <taxon>Agaricomycotina</taxon>
        <taxon>Agaricomycetes</taxon>
        <taxon>Agaricomycetidae</taxon>
        <taxon>Agaricales</taxon>
        <taxon>Marasmiineae</taxon>
        <taxon>Marasmiaceae</taxon>
        <taxon>Paramarasmius</taxon>
    </lineage>
</organism>
<dbReference type="Pfam" id="PF05199">
    <property type="entry name" value="GMC_oxred_C"/>
    <property type="match status" value="1"/>
</dbReference>
<dbReference type="InterPro" id="IPR012132">
    <property type="entry name" value="GMC_OxRdtase"/>
</dbReference>
<comment type="similarity">
    <text evidence="2">Belongs to the GMC oxidoreductase family.</text>
</comment>
<evidence type="ECO:0000256" key="2">
    <source>
        <dbReference type="ARBA" id="ARBA00010790"/>
    </source>
</evidence>
<dbReference type="GO" id="GO:0016614">
    <property type="term" value="F:oxidoreductase activity, acting on CH-OH group of donors"/>
    <property type="evidence" value="ECO:0007669"/>
    <property type="project" value="InterPro"/>
</dbReference>
<protein>
    <recommendedName>
        <fullName evidence="14">GMC oxidoreductase</fullName>
    </recommendedName>
</protein>
<proteinExistence type="inferred from homology"/>
<keyword evidence="4 7" id="KW-0274">FAD</keyword>
<reference evidence="12 13" key="1">
    <citation type="submission" date="2024-01" db="EMBL/GenBank/DDBJ databases">
        <title>A draft genome for a cacao thread blight-causing isolate of Paramarasmius palmivorus.</title>
        <authorList>
            <person name="Baruah I.K."/>
            <person name="Bukari Y."/>
            <person name="Amoako-Attah I."/>
            <person name="Meinhardt L.W."/>
            <person name="Bailey B.A."/>
            <person name="Cohen S.P."/>
        </authorList>
    </citation>
    <scope>NUCLEOTIDE SEQUENCE [LARGE SCALE GENOMIC DNA]</scope>
    <source>
        <strain evidence="12 13">GH-12</strain>
    </source>
</reference>
<dbReference type="AlphaFoldDB" id="A0AAW0AQX5"/>
<evidence type="ECO:0000256" key="3">
    <source>
        <dbReference type="ARBA" id="ARBA00022630"/>
    </source>
</evidence>
<feature type="domain" description="Glucose-methanol-choline oxidoreductase N-terminal" evidence="10">
    <location>
        <begin position="46"/>
        <end position="366"/>
    </location>
</feature>
<dbReference type="EMBL" id="JAYKXP010000317">
    <property type="protein sequence ID" value="KAK7015521.1"/>
    <property type="molecule type" value="Genomic_DNA"/>
</dbReference>
<dbReference type="SUPFAM" id="SSF51905">
    <property type="entry name" value="FAD/NAD(P)-binding domain"/>
    <property type="match status" value="1"/>
</dbReference>
<dbReference type="SUPFAM" id="SSF54373">
    <property type="entry name" value="FAD-linked reductases, C-terminal domain"/>
    <property type="match status" value="1"/>
</dbReference>
<feature type="active site" description="Proton acceptor" evidence="6">
    <location>
        <position position="612"/>
    </location>
</feature>
<evidence type="ECO:0008006" key="14">
    <source>
        <dbReference type="Google" id="ProtNLM"/>
    </source>
</evidence>
<evidence type="ECO:0000256" key="1">
    <source>
        <dbReference type="ARBA" id="ARBA00001974"/>
    </source>
</evidence>
<gene>
    <name evidence="12" type="ORF">VNI00_019102</name>
</gene>
<feature type="signal peptide" evidence="9">
    <location>
        <begin position="1"/>
        <end position="18"/>
    </location>
</feature>
<dbReference type="InterPro" id="IPR007867">
    <property type="entry name" value="GMC_OxRtase_C"/>
</dbReference>
<keyword evidence="9" id="KW-0732">Signal</keyword>
<evidence type="ECO:0000256" key="8">
    <source>
        <dbReference type="SAM" id="MobiDB-lite"/>
    </source>
</evidence>
<accession>A0AAW0AQX5</accession>
<evidence type="ECO:0000256" key="9">
    <source>
        <dbReference type="SAM" id="SignalP"/>
    </source>
</evidence>
<keyword evidence="3" id="KW-0285">Flavoprotein</keyword>
<feature type="domain" description="Glucose-methanol-choline oxidoreductase C-terminal" evidence="11">
    <location>
        <begin position="487"/>
        <end position="613"/>
    </location>
</feature>
<feature type="active site" description="Proton donor" evidence="6">
    <location>
        <position position="569"/>
    </location>
</feature>
<comment type="caution">
    <text evidence="12">The sequence shown here is derived from an EMBL/GenBank/DDBJ whole genome shotgun (WGS) entry which is preliminary data.</text>
</comment>